<gene>
    <name evidence="4" type="ORF">PV517_07805</name>
</gene>
<organism evidence="4 5">
    <name type="scientific">Streptomyces griseiscabiei</name>
    <dbReference type="NCBI Taxonomy" id="2993540"/>
    <lineage>
        <taxon>Bacteria</taxon>
        <taxon>Bacillati</taxon>
        <taxon>Actinomycetota</taxon>
        <taxon>Actinomycetes</taxon>
        <taxon>Kitasatosporales</taxon>
        <taxon>Streptomycetaceae</taxon>
        <taxon>Streptomyces</taxon>
    </lineage>
</organism>
<sequence>MSLPPARAASRRLVLTALGASLLAVPALAYQAADAATTPGGTTEGTTGDTADAGLGDPAKKDIAMRLVSSAENSSLDWEAQYGYIEDIGDGRGYTGGVIGFCSGTSDMLALVELYTARVADGNPLAAYLPALRAVDGTDSHDGLDPGFPDAWREAAATAAFRTAQDDERDRVYFDPAVGRAEEDGLGTLGQFVYYDAMVMHGPGTDAVSFGGIRDRALRQAATPAGGGDETAYLHAFLDARVWAMEQEEAHSDVSRVETAQRVFLAAGNLGLEPPLNWQVYGDSYSIG</sequence>
<keyword evidence="1" id="KW-0378">Hydrolase</keyword>
<evidence type="ECO:0000313" key="5">
    <source>
        <dbReference type="Proteomes" id="UP001271723"/>
    </source>
</evidence>
<dbReference type="Proteomes" id="UP001271723">
    <property type="component" value="Unassembled WGS sequence"/>
</dbReference>
<dbReference type="InterPro" id="IPR023099">
    <property type="entry name" value="Glyco_hydro_46_N"/>
</dbReference>
<evidence type="ECO:0000256" key="3">
    <source>
        <dbReference type="SAM" id="SignalP"/>
    </source>
</evidence>
<dbReference type="EC" id="3.2.1.132" evidence="1"/>
<protein>
    <recommendedName>
        <fullName evidence="1">Chitosanase</fullName>
        <ecNumber evidence="1">3.2.1.132</ecNumber>
    </recommendedName>
</protein>
<dbReference type="InterPro" id="IPR000400">
    <property type="entry name" value="Glyco_hydro_46"/>
</dbReference>
<dbReference type="RefSeq" id="WP_256965730.1">
    <property type="nucleotide sequence ID" value="NZ_JAGJBZ010000002.1"/>
</dbReference>
<dbReference type="SUPFAM" id="SSF53955">
    <property type="entry name" value="Lysozyme-like"/>
    <property type="match status" value="1"/>
</dbReference>
<reference evidence="4 5" key="1">
    <citation type="journal article" date="2023" name="Microb. Genom.">
        <title>Mesoterricola silvestris gen. nov., sp. nov., Mesoterricola sediminis sp. nov., Geothrix oryzae sp. nov., Geothrix edaphica sp. nov., Geothrix rubra sp. nov., and Geothrix limicola sp. nov., six novel members of Acidobacteriota isolated from soils.</title>
        <authorList>
            <person name="Weisberg A.J."/>
            <person name="Pearce E."/>
            <person name="Kramer C.G."/>
            <person name="Chang J.H."/>
            <person name="Clarke C.R."/>
        </authorList>
    </citation>
    <scope>NUCLEOTIDE SEQUENCE [LARGE SCALE GENOMIC DNA]</scope>
    <source>
        <strain evidence="4 5">NRRL_B-2795</strain>
    </source>
</reference>
<feature type="chain" id="PRO_5045610011" description="Chitosanase" evidence="3">
    <location>
        <begin position="30"/>
        <end position="288"/>
    </location>
</feature>
<feature type="region of interest" description="Disordered" evidence="2">
    <location>
        <begin position="36"/>
        <end position="56"/>
    </location>
</feature>
<dbReference type="Gene3D" id="3.30.386.10">
    <property type="entry name" value="Chitosanase, subunit A, domain 2"/>
    <property type="match status" value="1"/>
</dbReference>
<accession>A0ABU4KZG9</accession>
<dbReference type="PIRSF" id="PIRSF036551">
    <property type="entry name" value="Chitosanase"/>
    <property type="match status" value="1"/>
</dbReference>
<proteinExistence type="inferred from homology"/>
<dbReference type="CDD" id="cd00978">
    <property type="entry name" value="chitosanase_GH46"/>
    <property type="match status" value="1"/>
</dbReference>
<dbReference type="EMBL" id="JARAVY010000002">
    <property type="protein sequence ID" value="MDX2908605.1"/>
    <property type="molecule type" value="Genomic_DNA"/>
</dbReference>
<evidence type="ECO:0000256" key="2">
    <source>
        <dbReference type="SAM" id="MobiDB-lite"/>
    </source>
</evidence>
<dbReference type="Gene3D" id="1.20.141.10">
    <property type="entry name" value="Chitosanase, subunit A, domain 1"/>
    <property type="match status" value="1"/>
</dbReference>
<dbReference type="PROSITE" id="PS60000">
    <property type="entry name" value="CHITOSANASE_46_80"/>
    <property type="match status" value="1"/>
</dbReference>
<feature type="signal peptide" evidence="3">
    <location>
        <begin position="1"/>
        <end position="29"/>
    </location>
</feature>
<comment type="function">
    <text evidence="1">Aids in the defense against invading fungal pathogens by degrading their cell wall chitosan.</text>
</comment>
<keyword evidence="5" id="KW-1185">Reference proteome</keyword>
<keyword evidence="3" id="KW-0732">Signal</keyword>
<evidence type="ECO:0000313" key="4">
    <source>
        <dbReference type="EMBL" id="MDX2908605.1"/>
    </source>
</evidence>
<keyword evidence="1" id="KW-0326">Glycosidase</keyword>
<dbReference type="Pfam" id="PF01374">
    <property type="entry name" value="Glyco_hydro_46"/>
    <property type="match status" value="1"/>
</dbReference>
<comment type="catalytic activity">
    <reaction evidence="1">
        <text>Endohydrolysis of beta-(1-&gt;4)-linkages between D-glucosamine residues in a partly acetylated chitosan.</text>
        <dbReference type="EC" id="3.2.1.132"/>
    </reaction>
</comment>
<name>A0ABU4KZG9_9ACTN</name>
<dbReference type="InterPro" id="IPR023346">
    <property type="entry name" value="Lysozyme-like_dom_sf"/>
</dbReference>
<comment type="subcellular location">
    <subcellularLocation>
        <location evidence="1">Secreted</location>
    </subcellularLocation>
</comment>
<comment type="similarity">
    <text evidence="1">Belongs to the glycosyl hydrolase 46 family.</text>
</comment>
<keyword evidence="1" id="KW-0964">Secreted</keyword>
<evidence type="ECO:0000256" key="1">
    <source>
        <dbReference type="PIRNR" id="PIRNR036551"/>
    </source>
</evidence>
<comment type="caution">
    <text evidence="4">The sequence shown here is derived from an EMBL/GenBank/DDBJ whole genome shotgun (WGS) entry which is preliminary data.</text>
</comment>